<keyword evidence="3" id="KW-1185">Reference proteome</keyword>
<keyword evidence="1" id="KW-0812">Transmembrane</keyword>
<keyword evidence="1" id="KW-1133">Transmembrane helix</keyword>
<dbReference type="EMBL" id="CP119075">
    <property type="protein sequence ID" value="WED65050.1"/>
    <property type="molecule type" value="Genomic_DNA"/>
</dbReference>
<evidence type="ECO:0000313" key="2">
    <source>
        <dbReference type="EMBL" id="WED65050.1"/>
    </source>
</evidence>
<sequence length="363" mass="41430">MDENQFRTYCHLLQLPPDANATDLERAWMRQSVALTRADDPELKARTRAAYDALRPVMAARDQLRAKQEAAAARVRRADREESELAAAYLAGEITGASRWDPRSMTSPWVNALALPVVIALAWGINHTPVAFFLQAFKIWIHEFGHATVAWMAGFKALPLPIGWTNISPAREDFVYWGILFLLGVFFVAGWRERRLAPLLMAPVIAGVQWWMTWRVPDWQVEQWIDFGGVGGEFYLSALMMAAFFLNLPEKFRWGTCRYLFLFFGAAGFLDIYTTWIQIQNGHEQIPWGSMMHGDDDEGGDMNKLHYGWDWPIHIIIRRYVGLGHACVVGVAAVYLFFNLRLHQLIPWLIGAGQRDDEDDETG</sequence>
<evidence type="ECO:0000313" key="3">
    <source>
        <dbReference type="Proteomes" id="UP001218638"/>
    </source>
</evidence>
<name>A0AAE9ZXZ9_9BACT</name>
<feature type="transmembrane region" description="Helical" evidence="1">
    <location>
        <begin position="196"/>
        <end position="212"/>
    </location>
</feature>
<feature type="transmembrane region" description="Helical" evidence="1">
    <location>
        <begin position="108"/>
        <end position="125"/>
    </location>
</feature>
<gene>
    <name evidence="2" type="ORF">PXH66_22095</name>
</gene>
<feature type="transmembrane region" description="Helical" evidence="1">
    <location>
        <begin position="224"/>
        <end position="247"/>
    </location>
</feature>
<keyword evidence="1" id="KW-0472">Membrane</keyword>
<dbReference type="RefSeq" id="WP_330929436.1">
    <property type="nucleotide sequence ID" value="NZ_CP119075.1"/>
</dbReference>
<accession>A0AAE9ZXZ9</accession>
<evidence type="ECO:0000256" key="1">
    <source>
        <dbReference type="SAM" id="Phobius"/>
    </source>
</evidence>
<feature type="transmembrane region" description="Helical" evidence="1">
    <location>
        <begin position="259"/>
        <end position="279"/>
    </location>
</feature>
<dbReference type="Proteomes" id="UP001218638">
    <property type="component" value="Chromosome"/>
</dbReference>
<feature type="transmembrane region" description="Helical" evidence="1">
    <location>
        <begin position="174"/>
        <end position="191"/>
    </location>
</feature>
<proteinExistence type="predicted"/>
<reference evidence="2" key="1">
    <citation type="submission" date="2023-03" db="EMBL/GenBank/DDBJ databases">
        <title>Lomoglobus Profundus gen. nov., sp. nov., a novel member of the phylum Verrucomicrobia, isolated from deep-marine sediment of South China Sea.</title>
        <authorList>
            <person name="Ahmad T."/>
            <person name="Ishaq S.E."/>
            <person name="Wang F."/>
        </authorList>
    </citation>
    <scope>NUCLEOTIDE SEQUENCE</scope>
    <source>
        <strain evidence="2">LMO-M01</strain>
    </source>
</reference>
<dbReference type="AlphaFoldDB" id="A0AAE9ZXZ9"/>
<dbReference type="KEGG" id="slom:PXH66_22095"/>
<protein>
    <submittedName>
        <fullName evidence="2">Uncharacterized protein</fullName>
    </submittedName>
</protein>
<feature type="transmembrane region" description="Helical" evidence="1">
    <location>
        <begin position="320"/>
        <end position="338"/>
    </location>
</feature>
<organism evidence="2 3">
    <name type="scientific">Synoicihabitans lomoniglobus</name>
    <dbReference type="NCBI Taxonomy" id="2909285"/>
    <lineage>
        <taxon>Bacteria</taxon>
        <taxon>Pseudomonadati</taxon>
        <taxon>Verrucomicrobiota</taxon>
        <taxon>Opitutia</taxon>
        <taxon>Opitutales</taxon>
        <taxon>Opitutaceae</taxon>
        <taxon>Synoicihabitans</taxon>
    </lineage>
</organism>